<name>A0ACB8GA68_9SAUR</name>
<evidence type="ECO:0000313" key="1">
    <source>
        <dbReference type="EMBL" id="KAH8016397.1"/>
    </source>
</evidence>
<evidence type="ECO:0000313" key="2">
    <source>
        <dbReference type="Proteomes" id="UP000827872"/>
    </source>
</evidence>
<accession>A0ACB8GA68</accession>
<comment type="caution">
    <text evidence="1">The sequence shown here is derived from an EMBL/GenBank/DDBJ whole genome shotgun (WGS) entry which is preliminary data.</text>
</comment>
<gene>
    <name evidence="1" type="ORF">K3G42_017186</name>
</gene>
<keyword evidence="2" id="KW-1185">Reference proteome</keyword>
<protein>
    <submittedName>
        <fullName evidence="1">Uncharacterized protein</fullName>
    </submittedName>
</protein>
<organism evidence="1 2">
    <name type="scientific">Sphaerodactylus townsendi</name>
    <dbReference type="NCBI Taxonomy" id="933632"/>
    <lineage>
        <taxon>Eukaryota</taxon>
        <taxon>Metazoa</taxon>
        <taxon>Chordata</taxon>
        <taxon>Craniata</taxon>
        <taxon>Vertebrata</taxon>
        <taxon>Euteleostomi</taxon>
        <taxon>Lepidosauria</taxon>
        <taxon>Squamata</taxon>
        <taxon>Bifurcata</taxon>
        <taxon>Gekkota</taxon>
        <taxon>Sphaerodactylidae</taxon>
        <taxon>Sphaerodactylus</taxon>
    </lineage>
</organism>
<proteinExistence type="predicted"/>
<reference evidence="1" key="1">
    <citation type="submission" date="2021-08" db="EMBL/GenBank/DDBJ databases">
        <title>The first chromosome-level gecko genome reveals the dynamic sex chromosomes of Neotropical dwarf geckos (Sphaerodactylidae: Sphaerodactylus).</title>
        <authorList>
            <person name="Pinto B.J."/>
            <person name="Keating S.E."/>
            <person name="Gamble T."/>
        </authorList>
    </citation>
    <scope>NUCLEOTIDE SEQUENCE</scope>
    <source>
        <strain evidence="1">TG3544</strain>
    </source>
</reference>
<dbReference type="Proteomes" id="UP000827872">
    <property type="component" value="Linkage Group LG01"/>
</dbReference>
<sequence length="144" mass="16014">MKRNSVAHKVAKFIRCCVYFFASCIIFHGIIVLYGAPLIESVLETFLFAVLLSTFTTLHCLCLLGPNFQVWLRVFSKNGNKMPKLATPGICILASLIVASVTELMTGCHKLIVGTNCCEEIVRANGARKKHFERLFHHCSVIIG</sequence>
<dbReference type="EMBL" id="CM037614">
    <property type="protein sequence ID" value="KAH8016397.1"/>
    <property type="molecule type" value="Genomic_DNA"/>
</dbReference>